<protein>
    <submittedName>
        <fullName evidence="2">Uncharacterized protein</fullName>
    </submittedName>
</protein>
<feature type="compositionally biased region" description="Basic and acidic residues" evidence="1">
    <location>
        <begin position="138"/>
        <end position="153"/>
    </location>
</feature>
<comment type="caution">
    <text evidence="2">The sequence shown here is derived from an EMBL/GenBank/DDBJ whole genome shotgun (WGS) entry which is preliminary data.</text>
</comment>
<dbReference type="Proteomes" id="UP000785679">
    <property type="component" value="Unassembled WGS sequence"/>
</dbReference>
<reference evidence="2" key="1">
    <citation type="submission" date="2019-06" db="EMBL/GenBank/DDBJ databases">
        <authorList>
            <person name="Zheng W."/>
        </authorList>
    </citation>
    <scope>NUCLEOTIDE SEQUENCE</scope>
    <source>
        <strain evidence="2">QDHG01</strain>
    </source>
</reference>
<feature type="compositionally biased region" description="Basic and acidic residues" evidence="1">
    <location>
        <begin position="162"/>
        <end position="190"/>
    </location>
</feature>
<dbReference type="EMBL" id="RRYP01016510">
    <property type="protein sequence ID" value="TNV75073.1"/>
    <property type="molecule type" value="Genomic_DNA"/>
</dbReference>
<evidence type="ECO:0000256" key="1">
    <source>
        <dbReference type="SAM" id="MobiDB-lite"/>
    </source>
</evidence>
<dbReference type="AlphaFoldDB" id="A0A8J8NHY5"/>
<evidence type="ECO:0000313" key="2">
    <source>
        <dbReference type="EMBL" id="TNV75073.1"/>
    </source>
</evidence>
<keyword evidence="3" id="KW-1185">Reference proteome</keyword>
<sequence length="275" mass="30389">MAGNQAHRARKRDALDDNAHKVSGPEHFHEIVKEPDGRHVKNRAADRQPRDQARHATDEAKDRSGKHGPDNAGESQPCGIGHEGGLIGRETFHDIAIDRSSRPIGFRPEQPKLADRVHAHQAAHDEPCELIADIAEEPHADDRADGIEKDRTMKRLQGQERALTDVNHDDQRRAPDDQPDHLKKSGRVEIHLAGAGRTCPGGQHADRQRAETAAPADRLEYEKTHQSQRIERIRPAGGQPSVHHLPAPLRSRKVFISPVVVRVRASGSRSGILAA</sequence>
<organism evidence="2 3">
    <name type="scientific">Halteria grandinella</name>
    <dbReference type="NCBI Taxonomy" id="5974"/>
    <lineage>
        <taxon>Eukaryota</taxon>
        <taxon>Sar</taxon>
        <taxon>Alveolata</taxon>
        <taxon>Ciliophora</taxon>
        <taxon>Intramacronucleata</taxon>
        <taxon>Spirotrichea</taxon>
        <taxon>Stichotrichia</taxon>
        <taxon>Sporadotrichida</taxon>
        <taxon>Halteriidae</taxon>
        <taxon>Halteria</taxon>
    </lineage>
</organism>
<feature type="compositionally biased region" description="Basic and acidic residues" evidence="1">
    <location>
        <begin position="90"/>
        <end position="101"/>
    </location>
</feature>
<feature type="region of interest" description="Disordered" evidence="1">
    <location>
        <begin position="138"/>
        <end position="250"/>
    </location>
</feature>
<evidence type="ECO:0000313" key="3">
    <source>
        <dbReference type="Proteomes" id="UP000785679"/>
    </source>
</evidence>
<accession>A0A8J8NHY5</accession>
<feature type="compositionally biased region" description="Basic and acidic residues" evidence="1">
    <location>
        <begin position="217"/>
        <end position="234"/>
    </location>
</feature>
<name>A0A8J8NHY5_HALGN</name>
<feature type="compositionally biased region" description="Basic and acidic residues" evidence="1">
    <location>
        <begin position="12"/>
        <end position="69"/>
    </location>
</feature>
<feature type="region of interest" description="Disordered" evidence="1">
    <location>
        <begin position="1"/>
        <end position="109"/>
    </location>
</feature>
<proteinExistence type="predicted"/>
<gene>
    <name evidence="2" type="ORF">FGO68_gene14605</name>
</gene>